<dbReference type="OrthoDB" id="3514520at2"/>
<dbReference type="RefSeq" id="WP_131805602.1">
    <property type="nucleotide sequence ID" value="NZ_BCSX01000056.1"/>
</dbReference>
<dbReference type="SUPFAM" id="SSF51338">
    <property type="entry name" value="Composite domain of metallo-dependent hydrolases"/>
    <property type="match status" value="1"/>
</dbReference>
<dbReference type="PANTHER" id="PTHR43794:SF5">
    <property type="entry name" value="CHLOROHYDROLASE FAMILY PROTEIN"/>
    <property type="match status" value="1"/>
</dbReference>
<dbReference type="Proteomes" id="UP000069620">
    <property type="component" value="Unassembled WGS sequence"/>
</dbReference>
<protein>
    <submittedName>
        <fullName evidence="2">Amidohydrolase</fullName>
    </submittedName>
</protein>
<dbReference type="Gene3D" id="2.30.40.10">
    <property type="entry name" value="Urease, subunit C, domain 1"/>
    <property type="match status" value="1"/>
</dbReference>
<dbReference type="InterPro" id="IPR032466">
    <property type="entry name" value="Metal_Hydrolase"/>
</dbReference>
<name>A0A100W6N6_9MYCO</name>
<dbReference type="PANTHER" id="PTHR43794">
    <property type="entry name" value="AMINOHYDROLASE SSNA-RELATED"/>
    <property type="match status" value="1"/>
</dbReference>
<comment type="caution">
    <text evidence="2">The sequence shown here is derived from an EMBL/GenBank/DDBJ whole genome shotgun (WGS) entry which is preliminary data.</text>
</comment>
<dbReference type="GO" id="GO:0016810">
    <property type="term" value="F:hydrolase activity, acting on carbon-nitrogen (but not peptide) bonds"/>
    <property type="evidence" value="ECO:0007669"/>
    <property type="project" value="InterPro"/>
</dbReference>
<sequence length="446" mass="48753">MTLDRTQDLPDRQTLLIRDGLVVAMDDHDPQPVDILIDDGAIVEIGPNVHSNNATVIDASSHFVLPGFIDTHWHLWNSLLRGTVGDAPDRDYFTVKRSLAPHHDVSDFYWAARFGLAEAVDAGFTTVHNWDHNVRNADDVDANISAHLDAGLRGRFSYGPRDNSGSEEPMDLHGVQSMLRRWTPDLLDGRITFGVALRGPYRTTPEVYREEWRYARAAKLPITMHCDRCLRERGCKSCGLTLLDSEGLLGPDVQIVHAVHASTEDLAALTRTGTTVSLSPVTELQTMGFPQVSELIAAGIQTSFSIDTLAMPTTADVFTALRTVLSVERARTGSTDITARKLLRMFTIEAADGLGLADSTGSIAIGKRADIILIRQDPNLLPVGDPFETLVYNGRTDNVKTVIADGRILKHDGALTQPSVRDIGSIAQSRRDAIVARAAAAGHWQS</sequence>
<organism evidence="2 3">
    <name type="scientific">Mycolicibacterium brisbanense</name>
    <dbReference type="NCBI Taxonomy" id="146020"/>
    <lineage>
        <taxon>Bacteria</taxon>
        <taxon>Bacillati</taxon>
        <taxon>Actinomycetota</taxon>
        <taxon>Actinomycetes</taxon>
        <taxon>Mycobacteriales</taxon>
        <taxon>Mycobacteriaceae</taxon>
        <taxon>Mycolicibacterium</taxon>
    </lineage>
</organism>
<reference evidence="3" key="1">
    <citation type="journal article" date="2016" name="Genome Announc.">
        <title>Draft Genome Sequences of Five Rapidly Growing Mycobacterium Species, M. thermoresistibile, M. fortuitum subsp. acetamidolyticum, M. canariasense, M. brisbanense, and M. novocastrense.</title>
        <authorList>
            <person name="Katahira K."/>
            <person name="Ogura Y."/>
            <person name="Gotoh Y."/>
            <person name="Hayashi T."/>
        </authorList>
    </citation>
    <scope>NUCLEOTIDE SEQUENCE [LARGE SCALE GENOMIC DNA]</scope>
    <source>
        <strain evidence="3">JCM15654</strain>
    </source>
</reference>
<dbReference type="Gene3D" id="3.20.20.140">
    <property type="entry name" value="Metal-dependent hydrolases"/>
    <property type="match status" value="1"/>
</dbReference>
<accession>A0A100W6N6</accession>
<evidence type="ECO:0000259" key="1">
    <source>
        <dbReference type="Pfam" id="PF01979"/>
    </source>
</evidence>
<dbReference type="InterPro" id="IPR011059">
    <property type="entry name" value="Metal-dep_hydrolase_composite"/>
</dbReference>
<proteinExistence type="predicted"/>
<keyword evidence="3" id="KW-1185">Reference proteome</keyword>
<evidence type="ECO:0000313" key="2">
    <source>
        <dbReference type="EMBL" id="GAS92560.1"/>
    </source>
</evidence>
<feature type="domain" description="Amidohydrolase-related" evidence="1">
    <location>
        <begin position="63"/>
        <end position="408"/>
    </location>
</feature>
<reference evidence="3" key="2">
    <citation type="submission" date="2016-02" db="EMBL/GenBank/DDBJ databases">
        <title>Draft genome sequence of five rapidly growing Mycobacterium species.</title>
        <authorList>
            <person name="Katahira K."/>
            <person name="Gotou Y."/>
            <person name="Iida K."/>
            <person name="Ogura Y."/>
            <person name="Hayashi T."/>
        </authorList>
    </citation>
    <scope>NUCLEOTIDE SEQUENCE [LARGE SCALE GENOMIC DNA]</scope>
    <source>
        <strain evidence="3">JCM15654</strain>
    </source>
</reference>
<dbReference type="InterPro" id="IPR050287">
    <property type="entry name" value="MTA/SAH_deaminase"/>
</dbReference>
<gene>
    <name evidence="2" type="ORF">RMCB_6656</name>
</gene>
<dbReference type="SUPFAM" id="SSF51556">
    <property type="entry name" value="Metallo-dependent hydrolases"/>
    <property type="match status" value="1"/>
</dbReference>
<dbReference type="EMBL" id="BCSX01000056">
    <property type="protein sequence ID" value="GAS92560.1"/>
    <property type="molecule type" value="Genomic_DNA"/>
</dbReference>
<dbReference type="InterPro" id="IPR006680">
    <property type="entry name" value="Amidohydro-rel"/>
</dbReference>
<keyword evidence="2" id="KW-0378">Hydrolase</keyword>
<evidence type="ECO:0000313" key="3">
    <source>
        <dbReference type="Proteomes" id="UP000069620"/>
    </source>
</evidence>
<dbReference type="STRING" id="146020.RMCB_6656"/>
<dbReference type="AlphaFoldDB" id="A0A100W6N6"/>
<dbReference type="Pfam" id="PF01979">
    <property type="entry name" value="Amidohydro_1"/>
    <property type="match status" value="1"/>
</dbReference>